<keyword evidence="2" id="KW-0812">Transmembrane</keyword>
<reference evidence="4 5" key="1">
    <citation type="submission" date="2016-07" db="EMBL/GenBank/DDBJ databases">
        <title>Pervasive Adenine N6-methylation of Active Genes in Fungi.</title>
        <authorList>
            <consortium name="DOE Joint Genome Institute"/>
            <person name="Mondo S.J."/>
            <person name="Dannebaum R.O."/>
            <person name="Kuo R.C."/>
            <person name="Labutti K."/>
            <person name="Haridas S."/>
            <person name="Kuo A."/>
            <person name="Salamov A."/>
            <person name="Ahrendt S.R."/>
            <person name="Lipzen A."/>
            <person name="Sullivan W."/>
            <person name="Andreopoulos W.B."/>
            <person name="Clum A."/>
            <person name="Lindquist E."/>
            <person name="Daum C."/>
            <person name="Ramamoorthy G.K."/>
            <person name="Gryganskyi A."/>
            <person name="Culley D."/>
            <person name="Magnuson J.K."/>
            <person name="James T.Y."/>
            <person name="O'Malley M.A."/>
            <person name="Stajich J.E."/>
            <person name="Spatafora J.W."/>
            <person name="Visel A."/>
            <person name="Grigoriev I.V."/>
        </authorList>
    </citation>
    <scope>NUCLEOTIDE SEQUENCE [LARGE SCALE GENOMIC DNA]</scope>
    <source>
        <strain evidence="4 5">CBS 115471</strain>
    </source>
</reference>
<feature type="transmembrane region" description="Helical" evidence="2">
    <location>
        <begin position="169"/>
        <end position="196"/>
    </location>
</feature>
<evidence type="ECO:0000313" key="4">
    <source>
        <dbReference type="EMBL" id="ORY10117.1"/>
    </source>
</evidence>
<name>A0A1Y1ZJB4_9PLEO</name>
<sequence>MLFSKLASFVALAVATKVAAAPSPAARVTPDRPRHASEKTEPNPWDNQPLKINTTHWPSTNVPKANLTGGDYVNATGANNTYKIIVPYAGIPGDYLLGYVMDPEYHPMGYDSLFNLVSYVRGDTFIGKMPESWNSDRWIFKTEGHNTYLGINEVYGDYMTLPASLLPSLLYSSSISISISISIAVSIFISIVAILISQRDQFTNATS</sequence>
<dbReference type="Proteomes" id="UP000193144">
    <property type="component" value="Unassembled WGS sequence"/>
</dbReference>
<organism evidence="4 5">
    <name type="scientific">Clohesyomyces aquaticus</name>
    <dbReference type="NCBI Taxonomy" id="1231657"/>
    <lineage>
        <taxon>Eukaryota</taxon>
        <taxon>Fungi</taxon>
        <taxon>Dikarya</taxon>
        <taxon>Ascomycota</taxon>
        <taxon>Pezizomycotina</taxon>
        <taxon>Dothideomycetes</taxon>
        <taxon>Pleosporomycetidae</taxon>
        <taxon>Pleosporales</taxon>
        <taxon>Lindgomycetaceae</taxon>
        <taxon>Clohesyomyces</taxon>
    </lineage>
</organism>
<gene>
    <name evidence="4" type="ORF">BCR34DRAFT_602336</name>
</gene>
<dbReference type="EMBL" id="MCFA01000077">
    <property type="protein sequence ID" value="ORY10117.1"/>
    <property type="molecule type" value="Genomic_DNA"/>
</dbReference>
<evidence type="ECO:0000256" key="1">
    <source>
        <dbReference type="SAM" id="MobiDB-lite"/>
    </source>
</evidence>
<accession>A0A1Y1ZJB4</accession>
<dbReference type="AlphaFoldDB" id="A0A1Y1ZJB4"/>
<keyword evidence="5" id="KW-1185">Reference proteome</keyword>
<feature type="signal peptide" evidence="3">
    <location>
        <begin position="1"/>
        <end position="20"/>
    </location>
</feature>
<evidence type="ECO:0000256" key="2">
    <source>
        <dbReference type="SAM" id="Phobius"/>
    </source>
</evidence>
<feature type="compositionally biased region" description="Basic and acidic residues" evidence="1">
    <location>
        <begin position="29"/>
        <end position="41"/>
    </location>
</feature>
<keyword evidence="2" id="KW-0472">Membrane</keyword>
<keyword evidence="3" id="KW-0732">Signal</keyword>
<keyword evidence="2" id="KW-1133">Transmembrane helix</keyword>
<comment type="caution">
    <text evidence="4">The sequence shown here is derived from an EMBL/GenBank/DDBJ whole genome shotgun (WGS) entry which is preliminary data.</text>
</comment>
<proteinExistence type="predicted"/>
<feature type="chain" id="PRO_5012508265" evidence="3">
    <location>
        <begin position="21"/>
        <end position="207"/>
    </location>
</feature>
<evidence type="ECO:0000313" key="5">
    <source>
        <dbReference type="Proteomes" id="UP000193144"/>
    </source>
</evidence>
<protein>
    <submittedName>
        <fullName evidence="4">Uncharacterized protein</fullName>
    </submittedName>
</protein>
<evidence type="ECO:0000256" key="3">
    <source>
        <dbReference type="SAM" id="SignalP"/>
    </source>
</evidence>
<feature type="region of interest" description="Disordered" evidence="1">
    <location>
        <begin position="23"/>
        <end position="50"/>
    </location>
</feature>